<dbReference type="EMBL" id="CAEKDK010000006">
    <property type="protein sequence ID" value="CAB4283383.1"/>
    <property type="molecule type" value="Genomic_DNA"/>
</dbReference>
<evidence type="ECO:0000313" key="4">
    <source>
        <dbReference type="Proteomes" id="UP000507245"/>
    </source>
</evidence>
<dbReference type="EMBL" id="CAEKKB010000006">
    <property type="protein sequence ID" value="CAB4314773.1"/>
    <property type="molecule type" value="Genomic_DNA"/>
</dbReference>
<gene>
    <name evidence="1" type="ORF">CURHAP_LOCUS37834</name>
    <name evidence="2" type="ORF">ORAREDHAP_LOCUS39281</name>
</gene>
<evidence type="ECO:0000313" key="1">
    <source>
        <dbReference type="EMBL" id="CAB4283383.1"/>
    </source>
</evidence>
<organism evidence="1 3">
    <name type="scientific">Prunus armeniaca</name>
    <name type="common">Apricot</name>
    <name type="synonym">Armeniaca vulgaris</name>
    <dbReference type="NCBI Taxonomy" id="36596"/>
    <lineage>
        <taxon>Eukaryota</taxon>
        <taxon>Viridiplantae</taxon>
        <taxon>Streptophyta</taxon>
        <taxon>Embryophyta</taxon>
        <taxon>Tracheophyta</taxon>
        <taxon>Spermatophyta</taxon>
        <taxon>Magnoliopsida</taxon>
        <taxon>eudicotyledons</taxon>
        <taxon>Gunneridae</taxon>
        <taxon>Pentapetalae</taxon>
        <taxon>rosids</taxon>
        <taxon>fabids</taxon>
        <taxon>Rosales</taxon>
        <taxon>Rosaceae</taxon>
        <taxon>Amygdaloideae</taxon>
        <taxon>Amygdaleae</taxon>
        <taxon>Prunus</taxon>
    </lineage>
</organism>
<dbReference type="Proteomes" id="UP000507245">
    <property type="component" value="Unassembled WGS sequence"/>
</dbReference>
<name>A0A6J5V590_PRUAR</name>
<protein>
    <submittedName>
        <fullName evidence="1">Uncharacterized protein</fullName>
    </submittedName>
</protein>
<evidence type="ECO:0000313" key="3">
    <source>
        <dbReference type="Proteomes" id="UP000507222"/>
    </source>
</evidence>
<dbReference type="Proteomes" id="UP000507222">
    <property type="component" value="Unassembled WGS sequence"/>
</dbReference>
<keyword evidence="4" id="KW-1185">Reference proteome</keyword>
<reference evidence="1 3" key="2">
    <citation type="submission" date="2020-05" db="EMBL/GenBank/DDBJ databases">
        <authorList>
            <person name="Campoy J."/>
            <person name="Schneeberger K."/>
            <person name="Spophaly S."/>
        </authorList>
    </citation>
    <scope>NUCLEOTIDE SEQUENCE [LARGE SCALE GENOMIC DNA]</scope>
    <source>
        <strain evidence="1">PruArmRojPasFocal</strain>
    </source>
</reference>
<sequence>MESEAEVKPEVSVEFKPKLGLEFDSLEDSSKMYNRLSMWIMYHYGYLYAPYNTYSTSLY</sequence>
<proteinExistence type="predicted"/>
<dbReference type="AlphaFoldDB" id="A0A6J5V590"/>
<accession>A0A6J5V590</accession>
<evidence type="ECO:0000313" key="2">
    <source>
        <dbReference type="EMBL" id="CAB4314773.1"/>
    </source>
</evidence>
<reference evidence="4" key="1">
    <citation type="journal article" date="2020" name="Genome Biol.">
        <title>Gamete binning: chromosome-level and haplotype-resolved genome assembly enabled by high-throughput single-cell sequencing of gamete genomes.</title>
        <authorList>
            <person name="Campoy J.A."/>
            <person name="Sun H."/>
            <person name="Goel M."/>
            <person name="Jiao W.-B."/>
            <person name="Folz-Donahue K."/>
            <person name="Wang N."/>
            <person name="Rubio M."/>
            <person name="Liu C."/>
            <person name="Kukat C."/>
            <person name="Ruiz D."/>
            <person name="Huettel B."/>
            <person name="Schneeberger K."/>
        </authorList>
    </citation>
    <scope>NUCLEOTIDE SEQUENCE [LARGE SCALE GENOMIC DNA]</scope>
    <source>
        <strain evidence="4">cv. Rojo Pasion</strain>
    </source>
</reference>